<evidence type="ECO:0000256" key="3">
    <source>
        <dbReference type="ARBA" id="ARBA00023163"/>
    </source>
</evidence>
<dbReference type="Gene3D" id="1.10.10.60">
    <property type="entry name" value="Homeodomain-like"/>
    <property type="match status" value="1"/>
</dbReference>
<evidence type="ECO:0000256" key="4">
    <source>
        <dbReference type="PROSITE-ProRule" id="PRU00335"/>
    </source>
</evidence>
<reference evidence="6 7" key="2">
    <citation type="submission" date="2020-06" db="EMBL/GenBank/DDBJ databases">
        <title>Antribacter stalactiti gen. nov., sp. nov., a new member of the family Nacardiaceae isolated from a cave.</title>
        <authorList>
            <person name="Kim I.S."/>
        </authorList>
    </citation>
    <scope>NUCLEOTIDE SEQUENCE [LARGE SCALE GENOMIC DNA]</scope>
    <source>
        <strain evidence="6 7">YC2-7</strain>
    </source>
</reference>
<sequence length="236" mass="26312">MDEIPKAIQLLWGLDEPGSRGPKKGLTLMQVVDAAIDVCDAEGFAALSMSRLAKQLGFTTMSLYRYVDSKDTLIDLISDRVIGPPPTIASTTPWREALEMWAMAEFESIRAHPWWLEIPLTAPPAGPNNMGWLEAGLAAFSETAVPDPIRLQLVMNMSLYVISRTRLVLQMTASTDAPDNYTLVLGRVLDPARFPALLKAISAQAFDMDENNWEINDFKFGLDRLLDGFERYVESF</sequence>
<dbReference type="Gene3D" id="1.10.357.10">
    <property type="entry name" value="Tetracycline Repressor, domain 2"/>
    <property type="match status" value="1"/>
</dbReference>
<name>A0A848KK02_9NOCA</name>
<dbReference type="InterPro" id="IPR036271">
    <property type="entry name" value="Tet_transcr_reg_TetR-rel_C_sf"/>
</dbReference>
<dbReference type="PROSITE" id="PS50977">
    <property type="entry name" value="HTH_TETR_2"/>
    <property type="match status" value="1"/>
</dbReference>
<dbReference type="Pfam" id="PF02909">
    <property type="entry name" value="TetR_C_1"/>
    <property type="match status" value="1"/>
</dbReference>
<dbReference type="InterPro" id="IPR050109">
    <property type="entry name" value="HTH-type_TetR-like_transc_reg"/>
</dbReference>
<keyword evidence="1" id="KW-0805">Transcription regulation</keyword>
<dbReference type="AlphaFoldDB" id="A0A848KK02"/>
<dbReference type="GO" id="GO:0000976">
    <property type="term" value="F:transcription cis-regulatory region binding"/>
    <property type="evidence" value="ECO:0007669"/>
    <property type="project" value="TreeGrafter"/>
</dbReference>
<keyword evidence="3" id="KW-0804">Transcription</keyword>
<dbReference type="InterPro" id="IPR001647">
    <property type="entry name" value="HTH_TetR"/>
</dbReference>
<dbReference type="Pfam" id="PF00440">
    <property type="entry name" value="TetR_N"/>
    <property type="match status" value="1"/>
</dbReference>
<keyword evidence="2 4" id="KW-0238">DNA-binding</keyword>
<dbReference type="PANTHER" id="PTHR30055:SF151">
    <property type="entry name" value="TRANSCRIPTIONAL REGULATORY PROTEIN"/>
    <property type="match status" value="1"/>
</dbReference>
<dbReference type="GO" id="GO:0003700">
    <property type="term" value="F:DNA-binding transcription factor activity"/>
    <property type="evidence" value="ECO:0007669"/>
    <property type="project" value="TreeGrafter"/>
</dbReference>
<dbReference type="RefSeq" id="WP_169594710.1">
    <property type="nucleotide sequence ID" value="NZ_VCQU01000018.1"/>
</dbReference>
<dbReference type="InterPro" id="IPR004111">
    <property type="entry name" value="Repressor_TetR_C"/>
</dbReference>
<protein>
    <submittedName>
        <fullName evidence="6">TetR/AcrR family transcriptional regulator</fullName>
    </submittedName>
</protein>
<dbReference type="EMBL" id="VCQU01000018">
    <property type="protein sequence ID" value="NMN99433.1"/>
    <property type="molecule type" value="Genomic_DNA"/>
</dbReference>
<feature type="DNA-binding region" description="H-T-H motif" evidence="4">
    <location>
        <begin position="48"/>
        <end position="67"/>
    </location>
</feature>
<evidence type="ECO:0000259" key="5">
    <source>
        <dbReference type="PROSITE" id="PS50977"/>
    </source>
</evidence>
<evidence type="ECO:0000256" key="2">
    <source>
        <dbReference type="ARBA" id="ARBA00023125"/>
    </source>
</evidence>
<organism evidence="6 7">
    <name type="scientific">Antrihabitans stalactiti</name>
    <dbReference type="NCBI Taxonomy" id="2584121"/>
    <lineage>
        <taxon>Bacteria</taxon>
        <taxon>Bacillati</taxon>
        <taxon>Actinomycetota</taxon>
        <taxon>Actinomycetes</taxon>
        <taxon>Mycobacteriales</taxon>
        <taxon>Nocardiaceae</taxon>
        <taxon>Antrihabitans</taxon>
    </lineage>
</organism>
<dbReference type="GO" id="GO:0045892">
    <property type="term" value="P:negative regulation of DNA-templated transcription"/>
    <property type="evidence" value="ECO:0007669"/>
    <property type="project" value="InterPro"/>
</dbReference>
<evidence type="ECO:0000313" key="6">
    <source>
        <dbReference type="EMBL" id="NMN99433.1"/>
    </source>
</evidence>
<reference evidence="6 7" key="1">
    <citation type="submission" date="2019-05" db="EMBL/GenBank/DDBJ databases">
        <authorList>
            <person name="Lee S.D."/>
        </authorList>
    </citation>
    <scope>NUCLEOTIDE SEQUENCE [LARGE SCALE GENOMIC DNA]</scope>
    <source>
        <strain evidence="6 7">YC2-7</strain>
    </source>
</reference>
<proteinExistence type="predicted"/>
<feature type="domain" description="HTH tetR-type" evidence="5">
    <location>
        <begin position="25"/>
        <end position="85"/>
    </location>
</feature>
<dbReference type="PANTHER" id="PTHR30055">
    <property type="entry name" value="HTH-TYPE TRANSCRIPTIONAL REGULATOR RUTR"/>
    <property type="match status" value="1"/>
</dbReference>
<gene>
    <name evidence="6" type="ORF">FGL95_30890</name>
</gene>
<evidence type="ECO:0000256" key="1">
    <source>
        <dbReference type="ARBA" id="ARBA00023015"/>
    </source>
</evidence>
<dbReference type="SUPFAM" id="SSF48498">
    <property type="entry name" value="Tetracyclin repressor-like, C-terminal domain"/>
    <property type="match status" value="1"/>
</dbReference>
<dbReference type="Proteomes" id="UP000535543">
    <property type="component" value="Unassembled WGS sequence"/>
</dbReference>
<comment type="caution">
    <text evidence="6">The sequence shown here is derived from an EMBL/GenBank/DDBJ whole genome shotgun (WGS) entry which is preliminary data.</text>
</comment>
<evidence type="ECO:0000313" key="7">
    <source>
        <dbReference type="Proteomes" id="UP000535543"/>
    </source>
</evidence>
<accession>A0A848KK02</accession>
<dbReference type="InterPro" id="IPR009057">
    <property type="entry name" value="Homeodomain-like_sf"/>
</dbReference>
<dbReference type="SUPFAM" id="SSF46689">
    <property type="entry name" value="Homeodomain-like"/>
    <property type="match status" value="1"/>
</dbReference>
<keyword evidence="7" id="KW-1185">Reference proteome</keyword>